<dbReference type="Pfam" id="PF00021">
    <property type="entry name" value="UPAR_LY6"/>
    <property type="match status" value="1"/>
</dbReference>
<feature type="transmembrane region" description="Helical" evidence="1">
    <location>
        <begin position="76"/>
        <end position="93"/>
    </location>
</feature>
<reference evidence="4" key="1">
    <citation type="submission" date="2025-08" db="UniProtKB">
        <authorList>
            <consortium name="RefSeq"/>
        </authorList>
    </citation>
    <scope>IDENTIFICATION</scope>
</reference>
<evidence type="ECO:0000313" key="4">
    <source>
        <dbReference type="RefSeq" id="XP_034066268.1"/>
    </source>
</evidence>
<keyword evidence="1" id="KW-1133">Transmembrane helix</keyword>
<keyword evidence="3" id="KW-1185">Reference proteome</keyword>
<evidence type="ECO:0000259" key="2">
    <source>
        <dbReference type="Pfam" id="PF00021"/>
    </source>
</evidence>
<dbReference type="Proteomes" id="UP000515161">
    <property type="component" value="Unplaced"/>
</dbReference>
<evidence type="ECO:0000256" key="1">
    <source>
        <dbReference type="SAM" id="Phobius"/>
    </source>
</evidence>
<protein>
    <submittedName>
        <fullName evidence="4">Uncharacterized protein LOC117542607</fullName>
    </submittedName>
</protein>
<dbReference type="InterPro" id="IPR045860">
    <property type="entry name" value="Snake_toxin-like_sf"/>
</dbReference>
<sequence length="207" mass="22470">MAHYNQSSVTFLWWLFPKGEDKGSEKTLVTSLPVSELYKYLASSIRLISLHTTQHHRKDFLFLFEQQPRTNQHNKMAKIVIGIIAVVALFMLAESLDCNKCSYSLLGYCLSSSTDTCTTNTSVCFTGRATFTALTSVGFNTQGCQEPLGCNITTNGTLAGVNYSVKVDCCSTDKCNPIKTSGAPSTKMTFTAVIGVAAMASMLGSIL</sequence>
<dbReference type="GeneID" id="117542607"/>
<dbReference type="AlphaFoldDB" id="A0A6P8TQ68"/>
<dbReference type="Gene3D" id="2.10.60.10">
    <property type="entry name" value="CD59"/>
    <property type="match status" value="1"/>
</dbReference>
<dbReference type="OrthoDB" id="8953894at2759"/>
<dbReference type="KEGG" id="gacu:117542607"/>
<keyword evidence="1" id="KW-0472">Membrane</keyword>
<dbReference type="InParanoid" id="A0A6P8TQ68"/>
<name>A0A6P8TQ68_GYMAC</name>
<proteinExistence type="predicted"/>
<evidence type="ECO:0000313" key="3">
    <source>
        <dbReference type="Proteomes" id="UP000515161"/>
    </source>
</evidence>
<gene>
    <name evidence="4" type="primary">LOC117542607</name>
</gene>
<accession>A0A6P8TQ68</accession>
<feature type="domain" description="UPAR/Ly6" evidence="2">
    <location>
        <begin position="95"/>
        <end position="176"/>
    </location>
</feature>
<dbReference type="SUPFAM" id="SSF57302">
    <property type="entry name" value="Snake toxin-like"/>
    <property type="match status" value="1"/>
</dbReference>
<dbReference type="CDD" id="cd00117">
    <property type="entry name" value="TFP"/>
    <property type="match status" value="1"/>
</dbReference>
<organism evidence="3 4">
    <name type="scientific">Gymnodraco acuticeps</name>
    <name type="common">Antarctic dragonfish</name>
    <dbReference type="NCBI Taxonomy" id="8218"/>
    <lineage>
        <taxon>Eukaryota</taxon>
        <taxon>Metazoa</taxon>
        <taxon>Chordata</taxon>
        <taxon>Craniata</taxon>
        <taxon>Vertebrata</taxon>
        <taxon>Euteleostomi</taxon>
        <taxon>Actinopterygii</taxon>
        <taxon>Neopterygii</taxon>
        <taxon>Teleostei</taxon>
        <taxon>Neoteleostei</taxon>
        <taxon>Acanthomorphata</taxon>
        <taxon>Eupercaria</taxon>
        <taxon>Perciformes</taxon>
        <taxon>Notothenioidei</taxon>
        <taxon>Bathydraconidae</taxon>
        <taxon>Gymnodraco</taxon>
    </lineage>
</organism>
<dbReference type="RefSeq" id="XP_034066268.1">
    <property type="nucleotide sequence ID" value="XM_034210377.1"/>
</dbReference>
<keyword evidence="1" id="KW-0812">Transmembrane</keyword>
<dbReference type="InterPro" id="IPR016054">
    <property type="entry name" value="LY6_UPA_recep-like"/>
</dbReference>